<evidence type="ECO:0000256" key="4">
    <source>
        <dbReference type="ARBA" id="ARBA00023136"/>
    </source>
</evidence>
<evidence type="ECO:0000259" key="5">
    <source>
        <dbReference type="Pfam" id="PF04357"/>
    </source>
</evidence>
<evidence type="ECO:0000313" key="7">
    <source>
        <dbReference type="Proteomes" id="UP001549047"/>
    </source>
</evidence>
<dbReference type="InterPro" id="IPR007452">
    <property type="entry name" value="TamB_C"/>
</dbReference>
<dbReference type="RefSeq" id="WP_354556967.1">
    <property type="nucleotide sequence ID" value="NZ_JBEPMB010000004.1"/>
</dbReference>
<evidence type="ECO:0000313" key="6">
    <source>
        <dbReference type="EMBL" id="MET3614462.1"/>
    </source>
</evidence>
<reference evidence="6 7" key="1">
    <citation type="submission" date="2024-06" db="EMBL/GenBank/DDBJ databases">
        <title>Genomic Encyclopedia of Type Strains, Phase IV (KMG-IV): sequencing the most valuable type-strain genomes for metagenomic binning, comparative biology and taxonomic classification.</title>
        <authorList>
            <person name="Goeker M."/>
        </authorList>
    </citation>
    <scope>NUCLEOTIDE SEQUENCE [LARGE SCALE GENOMIC DNA]</scope>
    <source>
        <strain evidence="6 7">DSM 29780</strain>
    </source>
</reference>
<keyword evidence="7" id="KW-1185">Reference proteome</keyword>
<keyword evidence="2" id="KW-0812">Transmembrane</keyword>
<gene>
    <name evidence="6" type="ORF">ABID16_002799</name>
</gene>
<dbReference type="Proteomes" id="UP001549047">
    <property type="component" value="Unassembled WGS sequence"/>
</dbReference>
<name>A0ABV2J133_9HYPH</name>
<evidence type="ECO:0000256" key="2">
    <source>
        <dbReference type="ARBA" id="ARBA00022692"/>
    </source>
</evidence>
<evidence type="ECO:0000256" key="1">
    <source>
        <dbReference type="ARBA" id="ARBA00004167"/>
    </source>
</evidence>
<feature type="domain" description="Translocation and assembly module TamB C-terminal" evidence="5">
    <location>
        <begin position="1023"/>
        <end position="1372"/>
    </location>
</feature>
<dbReference type="Pfam" id="PF04357">
    <property type="entry name" value="TamB"/>
    <property type="match status" value="1"/>
</dbReference>
<organism evidence="6 7">
    <name type="scientific">Rhizobium aquaticum</name>
    <dbReference type="NCBI Taxonomy" id="1549636"/>
    <lineage>
        <taxon>Bacteria</taxon>
        <taxon>Pseudomonadati</taxon>
        <taxon>Pseudomonadota</taxon>
        <taxon>Alphaproteobacteria</taxon>
        <taxon>Hyphomicrobiales</taxon>
        <taxon>Rhizobiaceae</taxon>
        <taxon>Rhizobium/Agrobacterium group</taxon>
        <taxon>Rhizobium</taxon>
    </lineage>
</organism>
<accession>A0ABV2J133</accession>
<evidence type="ECO:0000256" key="3">
    <source>
        <dbReference type="ARBA" id="ARBA00022989"/>
    </source>
</evidence>
<proteinExistence type="predicted"/>
<dbReference type="PANTHER" id="PTHR36985:SF1">
    <property type="entry name" value="TRANSLOCATION AND ASSEMBLY MODULE SUBUNIT TAMB"/>
    <property type="match status" value="1"/>
</dbReference>
<keyword evidence="3" id="KW-1133">Transmembrane helix</keyword>
<comment type="caution">
    <text evidence="6">The sequence shown here is derived from an EMBL/GenBank/DDBJ whole genome shotgun (WGS) entry which is preliminary data.</text>
</comment>
<dbReference type="EMBL" id="JBEPMB010000004">
    <property type="protein sequence ID" value="MET3614462.1"/>
    <property type="molecule type" value="Genomic_DNA"/>
</dbReference>
<sequence length="1372" mass="137782">MFGIAVVALVALLVAAFGVLGFTRAGTSILLSLASPALNGADSKITISGAGPLLTGHLTVGRLTLADAKGVYAEIDEIVAEWSPWDLLALKAKIDLLSAKRVRLERLPESSSQSSSSSSSFSLPVEVDLKQLSLPQISLGPALSGKEETLSAEANAALTRAGISGKAAIRDLGKTAASATLAVQYDSNAQTLALDARAEEPKGGVIAGLLRLPEQPALGFSVKGDGALSNWQGKAVASVEGVPVVNLDAGVRKAASGPIEVALKGGGAFDAVLPPVLEPLFKGRTDIDLAIAYDAGGVLSVSRGKIATGTLSANLGGTLSAKGANDFHAEVMPVGDGAVFSLPMGHDVLGLDLKALNVSVSGSPDKAKIDAALDLKKLNTNALNLTDVAFSAKSLAFNLQAQSGVLDTQLTVGGRDFKSAALNRLVQAPLKLTAPVTLSQQAIQAAYQLEGASLGGKGDIAYDRTAGTIETNLQLFAVPSALPEALTAKLTKSVGLAGNVRIVNGAVEAKNVVLTSEVVEAKGSASLKSGAIDAAFNGTLPDLAKLSASAQGSGSFSLAASGSLDAPSAKISLAVPKAVLSGKELDGFSADVTAALNQGAIGGDVKAKGSIAGQAINVDAVMKQDKGRTAVPDLQVKIGPNVISGTLTLDTAFLPDGKLSFDLPDLSLIGAMAAQPLNGALKGNLALSAQQGQLAARLDLAGKTLGYDTVSIAGVRAGIDYRAATLSGELGADAVRSGTNLLEKPVVTFSRQGEKTDFALGGRYQGAPIAVNGYMAPVDGNTVVHLGGFNATAEKIAVKLAGPADITLIDGGVRFDALKLALGTGSIAISGRAGSTLDLKATITSLPAALANTFSPGLGADGAISGTAAVTGKATDPSAQFALNWPAASLAATRSAGLPSLSLRANGGYAGGALTIDASGSGGGLNAKASGRVKLQGGQSLDIRVQGSAPLTLAQPFVADQGIALSGSSNFDISANGALTSPKLGGTIRLASAGAALPRQNLNLTGMEGTIVLEGNTARIAGLSAKITNGGSITVAGTIGTTAGSGFPADLTIKLANAVYADGDLVKARLTGDLTLKGPLTGGAELGGVMRIAQAAITIPEKIPASLAEIDVKHKNAPKKVIVQTKELEPEAPNGASGSSAIRLSLDLQAPNQIFVRGRGVDAELGGTLRVTGTSAAPSVSGAFKMIRGRLEILGKRLDFASGTIGFGGGLVPTLDLDATSTASAATITVTVSGPANDPEIAFSSSPALPQDEVLAQLIFNRSLSSLTPFQIAQLADAALQLAGGRSSSIFEKLRKGAGIDDLDVSTDSAGQAQVTAGKYINSRTYLQLQQGSGSGASKAIINLDVGKGVKLRGEADSGGGSAAGIFYEKEY</sequence>
<keyword evidence="4" id="KW-0472">Membrane</keyword>
<comment type="subcellular location">
    <subcellularLocation>
        <location evidence="1">Membrane</location>
        <topology evidence="1">Single-pass membrane protein</topology>
    </subcellularLocation>
</comment>
<dbReference type="PANTHER" id="PTHR36985">
    <property type="entry name" value="TRANSLOCATION AND ASSEMBLY MODULE SUBUNIT TAMB"/>
    <property type="match status" value="1"/>
</dbReference>
<protein>
    <submittedName>
        <fullName evidence="6">Translocation and assembly module TamB</fullName>
    </submittedName>
</protein>